<keyword evidence="8 11" id="KW-0067">ATP-binding</keyword>
<dbReference type="GO" id="GO:0032447">
    <property type="term" value="P:protein urmylation"/>
    <property type="evidence" value="ECO:0007669"/>
    <property type="project" value="TreeGrafter"/>
</dbReference>
<dbReference type="GO" id="GO:0005829">
    <property type="term" value="C:cytosol"/>
    <property type="evidence" value="ECO:0007669"/>
    <property type="project" value="UniProtKB-SubCell"/>
</dbReference>
<dbReference type="GO" id="GO:0002143">
    <property type="term" value="P:tRNA wobble position uridine thiolation"/>
    <property type="evidence" value="ECO:0007669"/>
    <property type="project" value="InterPro"/>
</dbReference>
<evidence type="ECO:0000256" key="6">
    <source>
        <dbReference type="ARBA" id="ARBA00022741"/>
    </source>
</evidence>
<comment type="cofactor">
    <cofactor evidence="11">
        <name>Zn(2+)</name>
        <dbReference type="ChEBI" id="CHEBI:29105"/>
    </cofactor>
    <text evidence="11">Binds 1 zinc ion per subunit.</text>
</comment>
<evidence type="ECO:0000256" key="10">
    <source>
        <dbReference type="ARBA" id="ARBA00023268"/>
    </source>
</evidence>
<dbReference type="Gene3D" id="3.40.250.10">
    <property type="entry name" value="Rhodanese-like domain"/>
    <property type="match status" value="1"/>
</dbReference>
<keyword evidence="10 11" id="KW-0511">Multifunctional enzyme</keyword>
<dbReference type="CDD" id="cd00757">
    <property type="entry name" value="ThiF_MoeB_HesA_family"/>
    <property type="match status" value="1"/>
</dbReference>
<evidence type="ECO:0000313" key="14">
    <source>
        <dbReference type="Proteomes" id="UP000192247"/>
    </source>
</evidence>
<comment type="function">
    <text evidence="11">Plays a central role in 2-thiolation of mcm(5)S(2)U at tRNA wobble positions of cytosolic tRNA(Lys), tRNA(Glu) and tRNA(Gln). Acts by mediating the C-terminal thiocarboxylation of the sulfur carrier URM1. Its N-terminus first activates URM1 as acyl-adenylate (-COAMP), then the persulfide sulfur on the catalytic cysteine is transferred to URM1 to form thiocarboxylation (-COSH) of its C-terminus. The reaction probably involves hydrogen sulfide that is generated from the persulfide intermediate and that acts as nucleophile towards URM1. Subsequently, a transient disulfide bond is formed. Does not use thiosulfate as sulfur donor; NFS1 probably acting as a sulfur donor for thiocarboxylation reactions.</text>
</comment>
<comment type="caution">
    <text evidence="13">The sequence shown here is derived from an EMBL/GenBank/DDBJ whole genome shotgun (WGS) entry which is preliminary data.</text>
</comment>
<feature type="active site" description="Glycyl thioester intermediate; for adenylyltransferase activity" evidence="11">
    <location>
        <position position="194"/>
    </location>
</feature>
<evidence type="ECO:0000256" key="2">
    <source>
        <dbReference type="ARBA" id="ARBA00022490"/>
    </source>
</evidence>
<dbReference type="EC" id="2.7.7.-" evidence="11"/>
<sequence length="394" mass="43327">MERLRASQSLSNESISRYSRQLLLPQVGSKGMRLLGNARVLVVGAGGLGCPSAMYLASAGIGCIGIVEYDIVDLSNLHRQIGHREASLGKSKTKSLIESLRSLNSSIKYLAFDNLLNRSNAMDIAKDFDIIVDASDNVCTRYLLNDLCVLQNKPLVSGSALRWDGQLTVYHFNGGPCYRCVFPRPPPPETVTNCSDGGVLGPVTGIIGSMQALEVMKILLKEYEGVASGRLMLFDGLSGSFRNIKLRSRDRKCVVCGDNPSVRELIDYETFCGTTACDYAPSLTLLQNEDRYTPEEFRTKLLNDSSTRVVDVRSKDEFDLCHIPDSINVPFDCLEQNPAENSSIFSNDTIIVCRRGNDSQRAVKILRKFGISTKDVKGGLIGWAALNDVSFPLY</sequence>
<dbReference type="PANTHER" id="PTHR10953:SF102">
    <property type="entry name" value="ADENYLYLTRANSFERASE AND SULFURTRANSFERASE MOCS3"/>
    <property type="match status" value="1"/>
</dbReference>
<dbReference type="InterPro" id="IPR000594">
    <property type="entry name" value="ThiF_NAD_FAD-bd"/>
</dbReference>
<dbReference type="GO" id="GO:0004792">
    <property type="term" value="F:thiosulfate-cyanide sulfurtransferase activity"/>
    <property type="evidence" value="ECO:0007669"/>
    <property type="project" value="TreeGrafter"/>
</dbReference>
<dbReference type="EC" id="2.8.1.-" evidence="11"/>
<feature type="binding site" evidence="11">
    <location>
        <position position="47"/>
    </location>
    <ligand>
        <name>ATP</name>
        <dbReference type="ChEBI" id="CHEBI:30616"/>
    </ligand>
</feature>
<dbReference type="SUPFAM" id="SSF69572">
    <property type="entry name" value="Activating enzymes of the ubiquitin-like proteins"/>
    <property type="match status" value="1"/>
</dbReference>
<dbReference type="InterPro" id="IPR045886">
    <property type="entry name" value="ThiF/MoeB/HesA"/>
</dbReference>
<dbReference type="InterPro" id="IPR036873">
    <property type="entry name" value="Rhodanese-like_dom_sf"/>
</dbReference>
<feature type="domain" description="Rhodanese" evidence="12">
    <location>
        <begin position="303"/>
        <end position="392"/>
    </location>
</feature>
<dbReference type="GO" id="GO:0046872">
    <property type="term" value="F:metal ion binding"/>
    <property type="evidence" value="ECO:0007669"/>
    <property type="project" value="UniProtKB-KW"/>
</dbReference>
<comment type="pathway">
    <text evidence="11">tRNA modification; 5-methoxycarbonylmethyl-2-thiouridine-tRNA biosynthesis.</text>
</comment>
<reference evidence="13 14" key="1">
    <citation type="journal article" date="2017" name="Gigascience">
        <title>Draft genome of the honey bee ectoparasitic mite, Tropilaelaps mercedesae, is shaped by the parasitic life history.</title>
        <authorList>
            <person name="Dong X."/>
            <person name="Armstrong S.D."/>
            <person name="Xia D."/>
            <person name="Makepeace B.L."/>
            <person name="Darby A.C."/>
            <person name="Kadowaki T."/>
        </authorList>
    </citation>
    <scope>NUCLEOTIDE SEQUENCE [LARGE SCALE GENOMIC DNA]</scope>
    <source>
        <strain evidence="13">Wuxi-XJTLU</strain>
    </source>
</reference>
<dbReference type="GO" id="GO:0042292">
    <property type="term" value="F:URM1 activating enzyme activity"/>
    <property type="evidence" value="ECO:0007669"/>
    <property type="project" value="TreeGrafter"/>
</dbReference>
<evidence type="ECO:0000313" key="13">
    <source>
        <dbReference type="EMBL" id="OQR78895.1"/>
    </source>
</evidence>
<evidence type="ECO:0000256" key="11">
    <source>
        <dbReference type="HAMAP-Rule" id="MF_03049"/>
    </source>
</evidence>
<evidence type="ECO:0000256" key="7">
    <source>
        <dbReference type="ARBA" id="ARBA00022833"/>
    </source>
</evidence>
<keyword evidence="9 11" id="KW-0501">Molybdenum cofactor biosynthesis</keyword>
<comment type="subcellular location">
    <subcellularLocation>
        <location evidence="1">Cytoplasm</location>
        <location evidence="1">Cytosol</location>
    </subcellularLocation>
</comment>
<dbReference type="EMBL" id="MNPL01001702">
    <property type="protein sequence ID" value="OQR78895.1"/>
    <property type="molecule type" value="Genomic_DNA"/>
</dbReference>
<dbReference type="STRING" id="418985.A0A1V9XZH7"/>
<evidence type="ECO:0000256" key="3">
    <source>
        <dbReference type="ARBA" id="ARBA00022679"/>
    </source>
</evidence>
<feature type="binding site" evidence="11">
    <location>
        <position position="177"/>
    </location>
    <ligand>
        <name>Zn(2+)</name>
        <dbReference type="ChEBI" id="CHEBI:29105"/>
    </ligand>
</feature>
<dbReference type="FunCoup" id="A0A1V9XZH7">
    <property type="interactions" value="348"/>
</dbReference>
<accession>A0A1V9XZH7</accession>
<evidence type="ECO:0000256" key="4">
    <source>
        <dbReference type="ARBA" id="ARBA00022694"/>
    </source>
</evidence>
<comment type="caution">
    <text evidence="11">Lacks conserved residue(s) required for the propagation of feature annotation.</text>
</comment>
<dbReference type="GO" id="GO:0006777">
    <property type="term" value="P:Mo-molybdopterin cofactor biosynthetic process"/>
    <property type="evidence" value="ECO:0007669"/>
    <property type="project" value="UniProtKB-UniRule"/>
</dbReference>
<evidence type="ECO:0000256" key="8">
    <source>
        <dbReference type="ARBA" id="ARBA00022840"/>
    </source>
</evidence>
<keyword evidence="13" id="KW-0548">Nucleotidyltransferase</keyword>
<dbReference type="FunFam" id="3.40.50.720:FF:000033">
    <property type="entry name" value="Adenylyltransferase and sulfurtransferase MOCS3"/>
    <property type="match status" value="1"/>
</dbReference>
<keyword evidence="4 11" id="KW-0819">tRNA processing</keyword>
<feature type="binding site" evidence="11">
    <location>
        <position position="92"/>
    </location>
    <ligand>
        <name>ATP</name>
        <dbReference type="ChEBI" id="CHEBI:30616"/>
    </ligand>
</feature>
<dbReference type="Proteomes" id="UP000192247">
    <property type="component" value="Unassembled WGS sequence"/>
</dbReference>
<name>A0A1V9XZH7_9ACAR</name>
<dbReference type="InterPro" id="IPR028885">
    <property type="entry name" value="MOCS3/Uba4"/>
</dbReference>
<evidence type="ECO:0000259" key="12">
    <source>
        <dbReference type="PROSITE" id="PS50206"/>
    </source>
</evidence>
<dbReference type="PROSITE" id="PS50206">
    <property type="entry name" value="RHODANESE_3"/>
    <property type="match status" value="1"/>
</dbReference>
<feature type="active site" description="Cysteine persulfide intermediate; for sulfurtransferase activity" evidence="11">
    <location>
        <position position="353"/>
    </location>
</feature>
<gene>
    <name evidence="13" type="ORF">BIW11_06104</name>
</gene>
<dbReference type="Gene3D" id="3.40.50.720">
    <property type="entry name" value="NAD(P)-binding Rossmann-like Domain"/>
    <property type="match status" value="1"/>
</dbReference>
<dbReference type="Pfam" id="PF00581">
    <property type="entry name" value="Rhodanese"/>
    <property type="match status" value="1"/>
</dbReference>
<dbReference type="SMART" id="SM00450">
    <property type="entry name" value="RHOD"/>
    <property type="match status" value="1"/>
</dbReference>
<dbReference type="InParanoid" id="A0A1V9XZH7"/>
<feature type="binding site" evidence="11">
    <location>
        <begin position="75"/>
        <end position="79"/>
    </location>
    <ligand>
        <name>ATP</name>
        <dbReference type="ChEBI" id="CHEBI:30616"/>
    </ligand>
</feature>
<feature type="binding site" evidence="11">
    <location>
        <begin position="136"/>
        <end position="137"/>
    </location>
    <ligand>
        <name>ATP</name>
        <dbReference type="ChEBI" id="CHEBI:30616"/>
    </ligand>
</feature>
<feature type="binding site" evidence="11">
    <location>
        <position position="180"/>
    </location>
    <ligand>
        <name>Zn(2+)</name>
        <dbReference type="ChEBI" id="CHEBI:29105"/>
    </ligand>
</feature>
<evidence type="ECO:0000256" key="9">
    <source>
        <dbReference type="ARBA" id="ARBA00023150"/>
    </source>
</evidence>
<organism evidence="13 14">
    <name type="scientific">Tropilaelaps mercedesae</name>
    <dbReference type="NCBI Taxonomy" id="418985"/>
    <lineage>
        <taxon>Eukaryota</taxon>
        <taxon>Metazoa</taxon>
        <taxon>Ecdysozoa</taxon>
        <taxon>Arthropoda</taxon>
        <taxon>Chelicerata</taxon>
        <taxon>Arachnida</taxon>
        <taxon>Acari</taxon>
        <taxon>Parasitiformes</taxon>
        <taxon>Mesostigmata</taxon>
        <taxon>Gamasina</taxon>
        <taxon>Dermanyssoidea</taxon>
        <taxon>Laelapidae</taxon>
        <taxon>Tropilaelaps</taxon>
    </lineage>
</organism>
<dbReference type="OrthoDB" id="10261062at2759"/>
<dbReference type="UniPathway" id="UPA00988"/>
<keyword evidence="5 11" id="KW-0479">Metal-binding</keyword>
<feature type="binding site" evidence="11">
    <location>
        <position position="253"/>
    </location>
    <ligand>
        <name>Zn(2+)</name>
        <dbReference type="ChEBI" id="CHEBI:29105"/>
    </ligand>
</feature>
<dbReference type="AlphaFoldDB" id="A0A1V9XZH7"/>
<feature type="binding site" evidence="11">
    <location>
        <position position="256"/>
    </location>
    <ligand>
        <name>Zn(2+)</name>
        <dbReference type="ChEBI" id="CHEBI:29105"/>
    </ligand>
</feature>
<keyword evidence="14" id="KW-1185">Reference proteome</keyword>
<dbReference type="PANTHER" id="PTHR10953">
    <property type="entry name" value="UBIQUITIN-ACTIVATING ENZYME E1"/>
    <property type="match status" value="1"/>
</dbReference>
<dbReference type="GO" id="GO:0005524">
    <property type="term" value="F:ATP binding"/>
    <property type="evidence" value="ECO:0007669"/>
    <property type="project" value="UniProtKB-KW"/>
</dbReference>
<dbReference type="HAMAP" id="MF_03049">
    <property type="entry name" value="MOCS3_Uba4"/>
    <property type="match status" value="1"/>
</dbReference>
<evidence type="ECO:0000256" key="1">
    <source>
        <dbReference type="ARBA" id="ARBA00004514"/>
    </source>
</evidence>
<proteinExistence type="inferred from homology"/>
<keyword evidence="2 11" id="KW-0963">Cytoplasm</keyword>
<keyword evidence="6 11" id="KW-0547">Nucleotide-binding</keyword>
<comment type="similarity">
    <text evidence="11">In the N-terminal section; belongs to the HesA/MoeB/ThiF family. UBA4 subfamily.</text>
</comment>
<protein>
    <recommendedName>
        <fullName evidence="11">Adenylyltransferase and sulfurtransferase MOCS3 homolog</fullName>
    </recommendedName>
    <alternativeName>
        <fullName evidence="11">UBA4 homolog</fullName>
    </alternativeName>
    <alternativeName>
        <fullName evidence="11">Ubiquitin-like protein activator 4 homolog</fullName>
    </alternativeName>
    <domain>
        <recommendedName>
            <fullName evidence="11">Adenylyltransferase</fullName>
            <ecNumber evidence="11">2.7.7.-</ecNumber>
        </recommendedName>
    </domain>
    <domain>
        <recommendedName>
            <fullName evidence="11">Sulfurtransferase</fullName>
            <ecNumber evidence="11">2.8.1.-</ecNumber>
        </recommendedName>
    </domain>
</protein>
<keyword evidence="7 11" id="KW-0862">Zinc</keyword>
<dbReference type="Pfam" id="PF00899">
    <property type="entry name" value="ThiF"/>
    <property type="match status" value="1"/>
</dbReference>
<keyword evidence="3 11" id="KW-0808">Transferase</keyword>
<dbReference type="InterPro" id="IPR035985">
    <property type="entry name" value="Ubiquitin-activating_enz"/>
</dbReference>
<evidence type="ECO:0000256" key="5">
    <source>
        <dbReference type="ARBA" id="ARBA00022723"/>
    </source>
</evidence>
<dbReference type="GO" id="GO:0070566">
    <property type="term" value="F:adenylyltransferase activity"/>
    <property type="evidence" value="ECO:0007669"/>
    <property type="project" value="InterPro"/>
</dbReference>
<dbReference type="InterPro" id="IPR001763">
    <property type="entry name" value="Rhodanese-like_dom"/>
</dbReference>